<dbReference type="InterPro" id="IPR033985">
    <property type="entry name" value="SusD-like_N"/>
</dbReference>
<evidence type="ECO:0000256" key="4">
    <source>
        <dbReference type="ARBA" id="ARBA00023136"/>
    </source>
</evidence>
<dbReference type="OrthoDB" id="1094477at2"/>
<comment type="subcellular location">
    <subcellularLocation>
        <location evidence="1">Cell outer membrane</location>
    </subcellularLocation>
</comment>
<accession>A0A4Q7MNY0</accession>
<reference evidence="8 9" key="1">
    <citation type="submission" date="2019-02" db="EMBL/GenBank/DDBJ databases">
        <title>Genomic Encyclopedia of Type Strains, Phase IV (KMG-IV): sequencing the most valuable type-strain genomes for metagenomic binning, comparative biology and taxonomic classification.</title>
        <authorList>
            <person name="Goeker M."/>
        </authorList>
    </citation>
    <scope>NUCLEOTIDE SEQUENCE [LARGE SCALE GENOMIC DNA]</scope>
    <source>
        <strain evidence="8 9">DSM 18116</strain>
    </source>
</reference>
<dbReference type="PROSITE" id="PS51257">
    <property type="entry name" value="PROKAR_LIPOPROTEIN"/>
    <property type="match status" value="1"/>
</dbReference>
<keyword evidence="5" id="KW-0998">Cell outer membrane</keyword>
<evidence type="ECO:0000259" key="6">
    <source>
        <dbReference type="Pfam" id="PF07980"/>
    </source>
</evidence>
<dbReference type="EMBL" id="SGXA01000003">
    <property type="protein sequence ID" value="RZS69298.1"/>
    <property type="molecule type" value="Genomic_DNA"/>
</dbReference>
<dbReference type="Gene3D" id="1.25.40.390">
    <property type="match status" value="1"/>
</dbReference>
<sequence length="505" mass="58174">MNTIYKSILGIWLLIGFTGCSKYLEEKSQDEVRPSSVAELQQLLMGEVYPAGSYTPGFHPYLDLMTDDMVSNFNPGLAGPTLYKQYEGPYTWRSDMFELMEAAMTPGAIDTYAHYYRRIKGCNVVLEMIDGVRGDEGERENVRAQALAMRSFYYFMLVNLFAQPYNAPGIDRETAPGVELILSSVVKDEYPRRASIKKVYDQIEADLMKALPLIRQHGSGNSKFRVTTGFVYTLLSRLSLYQEKWEQAAQYASDGLTLNSSLLRLASVPYPGTWSDPATNIYSINSPEAIWLGYANGSEYREMGRFDYDILNFCLSPELRSKYDFTRTNTSNRGDLRMRYFYYWDYLDYDWTIYVPILGKKLGGSNSSNVVKGMRVAELYLNRAEANIIQYLKNGDEALRASALSDLNFLRSNRYDTRNVAYVPVDFSGQALLDFCRDERRRELSFEDHRWFDLRRYGMPEIRHKFQTTASQAPVEYVLQKNDKRYTLPIPRSALIRNPNLEPNP</sequence>
<proteinExistence type="inferred from homology"/>
<comment type="caution">
    <text evidence="8">The sequence shown here is derived from an EMBL/GenBank/DDBJ whole genome shotgun (WGS) entry which is preliminary data.</text>
</comment>
<dbReference type="GO" id="GO:0009279">
    <property type="term" value="C:cell outer membrane"/>
    <property type="evidence" value="ECO:0007669"/>
    <property type="project" value="UniProtKB-SubCell"/>
</dbReference>
<feature type="domain" description="RagB/SusD" evidence="6">
    <location>
        <begin position="363"/>
        <end position="505"/>
    </location>
</feature>
<dbReference type="Pfam" id="PF14322">
    <property type="entry name" value="SusD-like_3"/>
    <property type="match status" value="1"/>
</dbReference>
<name>A0A4Q7MNY0_9BACT</name>
<keyword evidence="3" id="KW-0732">Signal</keyword>
<evidence type="ECO:0000313" key="8">
    <source>
        <dbReference type="EMBL" id="RZS69298.1"/>
    </source>
</evidence>
<keyword evidence="9" id="KW-1185">Reference proteome</keyword>
<evidence type="ECO:0000256" key="3">
    <source>
        <dbReference type="ARBA" id="ARBA00022729"/>
    </source>
</evidence>
<evidence type="ECO:0000313" key="9">
    <source>
        <dbReference type="Proteomes" id="UP000293874"/>
    </source>
</evidence>
<gene>
    <name evidence="8" type="ORF">EV199_5135</name>
</gene>
<organism evidence="8 9">
    <name type="scientific">Pseudobacter ginsenosidimutans</name>
    <dbReference type="NCBI Taxonomy" id="661488"/>
    <lineage>
        <taxon>Bacteria</taxon>
        <taxon>Pseudomonadati</taxon>
        <taxon>Bacteroidota</taxon>
        <taxon>Chitinophagia</taxon>
        <taxon>Chitinophagales</taxon>
        <taxon>Chitinophagaceae</taxon>
        <taxon>Pseudobacter</taxon>
    </lineage>
</organism>
<feature type="domain" description="SusD-like N-terminal" evidence="7">
    <location>
        <begin position="108"/>
        <end position="240"/>
    </location>
</feature>
<evidence type="ECO:0000256" key="1">
    <source>
        <dbReference type="ARBA" id="ARBA00004442"/>
    </source>
</evidence>
<evidence type="ECO:0000256" key="5">
    <source>
        <dbReference type="ARBA" id="ARBA00023237"/>
    </source>
</evidence>
<dbReference type="SUPFAM" id="SSF48452">
    <property type="entry name" value="TPR-like"/>
    <property type="match status" value="1"/>
</dbReference>
<keyword evidence="4" id="KW-0472">Membrane</keyword>
<comment type="similarity">
    <text evidence="2">Belongs to the SusD family.</text>
</comment>
<dbReference type="AlphaFoldDB" id="A0A4Q7MNY0"/>
<dbReference type="RefSeq" id="WP_158644186.1">
    <property type="nucleotide sequence ID" value="NZ_CP042431.1"/>
</dbReference>
<protein>
    <submittedName>
        <fullName evidence="8">SusD-like starch-binding protein associating with outer membrane</fullName>
    </submittedName>
</protein>
<dbReference type="InterPro" id="IPR012944">
    <property type="entry name" value="SusD_RagB_dom"/>
</dbReference>
<dbReference type="Pfam" id="PF07980">
    <property type="entry name" value="SusD_RagB"/>
    <property type="match status" value="1"/>
</dbReference>
<dbReference type="InterPro" id="IPR011990">
    <property type="entry name" value="TPR-like_helical_dom_sf"/>
</dbReference>
<evidence type="ECO:0000259" key="7">
    <source>
        <dbReference type="Pfam" id="PF14322"/>
    </source>
</evidence>
<evidence type="ECO:0000256" key="2">
    <source>
        <dbReference type="ARBA" id="ARBA00006275"/>
    </source>
</evidence>
<dbReference type="Proteomes" id="UP000293874">
    <property type="component" value="Unassembled WGS sequence"/>
</dbReference>